<keyword evidence="1" id="KW-0677">Repeat</keyword>
<feature type="repeat" description="RCC1" evidence="5">
    <location>
        <begin position="289"/>
        <end position="351"/>
    </location>
</feature>
<dbReference type="InterPro" id="IPR036116">
    <property type="entry name" value="FN3_sf"/>
</dbReference>
<feature type="compositionally biased region" description="Polar residues" evidence="6">
    <location>
        <begin position="31"/>
        <end position="40"/>
    </location>
</feature>
<dbReference type="InterPro" id="IPR000569">
    <property type="entry name" value="HECT_dom"/>
</dbReference>
<gene>
    <name evidence="10" type="ORF">V7S43_006828</name>
</gene>
<dbReference type="CDD" id="cd00063">
    <property type="entry name" value="FN3"/>
    <property type="match status" value="1"/>
</dbReference>
<keyword evidence="3" id="KW-0175">Coiled coil</keyword>
<dbReference type="InterPro" id="IPR013320">
    <property type="entry name" value="ConA-like_dom_sf"/>
</dbReference>
<dbReference type="PROSITE" id="PS00626">
    <property type="entry name" value="RCC1_2"/>
    <property type="match status" value="2"/>
</dbReference>
<feature type="repeat" description="RCC1" evidence="5">
    <location>
        <begin position="532"/>
        <end position="593"/>
    </location>
</feature>
<dbReference type="PROSITE" id="PS50188">
    <property type="entry name" value="B302_SPRY"/>
    <property type="match status" value="2"/>
</dbReference>
<feature type="compositionally biased region" description="Acidic residues" evidence="6">
    <location>
        <begin position="4008"/>
        <end position="4018"/>
    </location>
</feature>
<protein>
    <recommendedName>
        <fullName evidence="12">E3 ubiquitin-protein ligase HERC2</fullName>
    </recommendedName>
</protein>
<feature type="domain" description="HECT" evidence="8">
    <location>
        <begin position="4137"/>
        <end position="4297"/>
    </location>
</feature>
<proteinExistence type="predicted"/>
<feature type="region of interest" description="Disordered" evidence="6">
    <location>
        <begin position="4001"/>
        <end position="4023"/>
    </location>
</feature>
<dbReference type="Gene3D" id="2.130.10.30">
    <property type="entry name" value="Regulator of chromosome condensation 1/beta-lactamase-inhibitor protein II"/>
    <property type="match status" value="3"/>
</dbReference>
<dbReference type="Pfam" id="PF00622">
    <property type="entry name" value="SPRY"/>
    <property type="match status" value="2"/>
</dbReference>
<comment type="caution">
    <text evidence="4">Lacks conserved residue(s) required for the propagation of feature annotation.</text>
</comment>
<dbReference type="CDD" id="cd11709">
    <property type="entry name" value="SPRY"/>
    <property type="match status" value="1"/>
</dbReference>
<evidence type="ECO:0000256" key="5">
    <source>
        <dbReference type="PROSITE-ProRule" id="PRU00235"/>
    </source>
</evidence>
<dbReference type="PANTHER" id="PTHR22872">
    <property type="entry name" value="BTK-BINDING PROTEIN-RELATED"/>
    <property type="match status" value="1"/>
</dbReference>
<feature type="repeat" description="RCC1" evidence="5">
    <location>
        <begin position="352"/>
        <end position="404"/>
    </location>
</feature>
<dbReference type="EMBL" id="JBIMZQ010000012">
    <property type="protein sequence ID" value="KAL3667951.1"/>
    <property type="molecule type" value="Genomic_DNA"/>
</dbReference>
<dbReference type="InterPro" id="IPR003877">
    <property type="entry name" value="SPRY_dom"/>
</dbReference>
<dbReference type="InterPro" id="IPR013783">
    <property type="entry name" value="Ig-like_fold"/>
</dbReference>
<evidence type="ECO:0000313" key="11">
    <source>
        <dbReference type="Proteomes" id="UP001632037"/>
    </source>
</evidence>
<evidence type="ECO:0000256" key="1">
    <source>
        <dbReference type="ARBA" id="ARBA00022737"/>
    </source>
</evidence>
<accession>A0ABD3FNR6</accession>
<dbReference type="Pfam" id="PF00415">
    <property type="entry name" value="RCC1"/>
    <property type="match status" value="1"/>
</dbReference>
<dbReference type="InterPro" id="IPR058923">
    <property type="entry name" value="RCC1-like_dom"/>
</dbReference>
<reference evidence="10 11" key="1">
    <citation type="submission" date="2024-09" db="EMBL/GenBank/DDBJ databases">
        <title>Genome sequencing and assembly of Phytophthora oleae, isolate VK10A, causative agent of rot of olive drupes.</title>
        <authorList>
            <person name="Conti Taguali S."/>
            <person name="Riolo M."/>
            <person name="La Spada F."/>
            <person name="Cacciola S.O."/>
            <person name="Dionisio G."/>
        </authorList>
    </citation>
    <scope>NUCLEOTIDE SEQUENCE [LARGE SCALE GENOMIC DNA]</scope>
    <source>
        <strain evidence="10 11">VK10A</strain>
    </source>
</reference>
<dbReference type="InterPro" id="IPR003961">
    <property type="entry name" value="FN3_dom"/>
</dbReference>
<dbReference type="Proteomes" id="UP001632037">
    <property type="component" value="Unassembled WGS sequence"/>
</dbReference>
<name>A0ABD3FNR6_9STRA</name>
<dbReference type="SUPFAM" id="SSF56204">
    <property type="entry name" value="Hect, E3 ligase catalytic domain"/>
    <property type="match status" value="1"/>
</dbReference>
<evidence type="ECO:0000256" key="2">
    <source>
        <dbReference type="ARBA" id="ARBA00022786"/>
    </source>
</evidence>
<dbReference type="InterPro" id="IPR035983">
    <property type="entry name" value="Hect_E3_ubiquitin_ligase"/>
</dbReference>
<feature type="repeat" description="RCC1" evidence="5">
    <location>
        <begin position="646"/>
        <end position="699"/>
    </location>
</feature>
<feature type="repeat" description="RCC1" evidence="5">
    <location>
        <begin position="473"/>
        <end position="531"/>
    </location>
</feature>
<keyword evidence="11" id="KW-1185">Reference proteome</keyword>
<feature type="region of interest" description="Disordered" evidence="6">
    <location>
        <begin position="2700"/>
        <end position="2756"/>
    </location>
</feature>
<dbReference type="InterPro" id="IPR000408">
    <property type="entry name" value="Reg_chr_condens"/>
</dbReference>
<organism evidence="10 11">
    <name type="scientific">Phytophthora oleae</name>
    <dbReference type="NCBI Taxonomy" id="2107226"/>
    <lineage>
        <taxon>Eukaryota</taxon>
        <taxon>Sar</taxon>
        <taxon>Stramenopiles</taxon>
        <taxon>Oomycota</taxon>
        <taxon>Peronosporomycetes</taxon>
        <taxon>Peronosporales</taxon>
        <taxon>Peronosporaceae</taxon>
        <taxon>Phytophthora</taxon>
    </lineage>
</organism>
<evidence type="ECO:0000256" key="3">
    <source>
        <dbReference type="ARBA" id="ARBA00023054"/>
    </source>
</evidence>
<dbReference type="SMART" id="SM00449">
    <property type="entry name" value="SPRY"/>
    <property type="match status" value="2"/>
</dbReference>
<feature type="compositionally biased region" description="Basic and acidic residues" evidence="6">
    <location>
        <begin position="2738"/>
        <end position="2756"/>
    </location>
</feature>
<feature type="repeat" description="RCC1" evidence="5">
    <location>
        <begin position="594"/>
        <end position="645"/>
    </location>
</feature>
<evidence type="ECO:0000313" key="10">
    <source>
        <dbReference type="EMBL" id="KAL3667951.1"/>
    </source>
</evidence>
<dbReference type="PRINTS" id="PR00633">
    <property type="entry name" value="RCCNDNSATION"/>
</dbReference>
<dbReference type="InterPro" id="IPR009091">
    <property type="entry name" value="RCC1/BLIP-II"/>
</dbReference>
<feature type="domain" description="B30.2/SPRY" evidence="7">
    <location>
        <begin position="2461"/>
        <end position="2652"/>
    </location>
</feature>
<evidence type="ECO:0000259" key="7">
    <source>
        <dbReference type="PROSITE" id="PS50188"/>
    </source>
</evidence>
<feature type="domain" description="B30.2/SPRY" evidence="7">
    <location>
        <begin position="3339"/>
        <end position="3534"/>
    </location>
</feature>
<feature type="domain" description="Fibronectin type-III" evidence="9">
    <location>
        <begin position="3233"/>
        <end position="3341"/>
    </location>
</feature>
<dbReference type="Gene3D" id="2.60.40.10">
    <property type="entry name" value="Immunoglobulins"/>
    <property type="match status" value="1"/>
</dbReference>
<dbReference type="InterPro" id="IPR001870">
    <property type="entry name" value="B30.2/SPRY"/>
</dbReference>
<dbReference type="PROSITE" id="PS50237">
    <property type="entry name" value="HECT"/>
    <property type="match status" value="1"/>
</dbReference>
<feature type="region of interest" description="Disordered" evidence="6">
    <location>
        <begin position="93"/>
        <end position="119"/>
    </location>
</feature>
<feature type="region of interest" description="Disordered" evidence="6">
    <location>
        <begin position="30"/>
        <end position="50"/>
    </location>
</feature>
<feature type="repeat" description="RCC1" evidence="5">
    <location>
        <begin position="405"/>
        <end position="472"/>
    </location>
</feature>
<dbReference type="SUPFAM" id="SSF49265">
    <property type="entry name" value="Fibronectin type III"/>
    <property type="match status" value="1"/>
</dbReference>
<evidence type="ECO:0000256" key="4">
    <source>
        <dbReference type="PROSITE-ProRule" id="PRU00104"/>
    </source>
</evidence>
<dbReference type="Gene3D" id="3.30.2410.10">
    <property type="entry name" value="Hect, E3 ligase catalytic domain"/>
    <property type="match status" value="1"/>
</dbReference>
<dbReference type="SUPFAM" id="SSF50985">
    <property type="entry name" value="RCC1/BLIP-II"/>
    <property type="match status" value="2"/>
</dbReference>
<dbReference type="PROSITE" id="PS50012">
    <property type="entry name" value="RCC1_3"/>
    <property type="match status" value="7"/>
</dbReference>
<sequence length="4297" mass="474444">MEALRLQDGEFIRDRYEELLDARRQWVQDGTADNSTTADSRSCELSGEERQGLEHRRIVKRVKALDAKGPTPLLSKKVLVLQDILEKLYAENEADPTTASPSNGALKRPDIDNANAPVPLKDLPTPTQVVLRMFFRTCQSLRNQSKLSANSRLSVQIASKLPSILMTMPSCVLSPGLTDEVSVQLEDGGNVSSVFYQLFQLLEELLGWKNNSSCLSTSDRTTVIVAYVALSLKWGRMGYVLKGVKLLLENANDLKEAQLEALVPFFQELAATTAERPQVAFGEEEQPCGYLMSFGKGDHGKLGHGQCVHVSCQEGNCTENKMVPTIIAATGDVLFRKIDSLSTHSIAITAKGEAMAWGNGDKYRLGHGSSTKEYTPRTIEFLSLKGRVRDLACGLGHTLALMESGEVFAWGNGSNGRLGLGDTNDRSSPTKVVIPTSSPVKEAEGGSDIHTTPVCFRHIFCGASHSLGISWDGRAYAWGKNNQGQCGHGHTNDQWTIQEIESFHDNKEGEEEECVTYAAGGWEHTLFCTASGRVYSCGCGYKDSRRAGIPPVLGHGDCDRRLKPSLVQAFDDAREEMTIVACGWDHSLAVSATGNVYTWGSGTNGKLGHGDEESFDIPTLVRGMEGKRVKDAKAGCEHTVFLTYDHELWTCGQGDSGRLGHGDSQTRKRPTKIDLFVESGLKPVALAVGDKYNLVLVRDSDTQFEQEGENELASTQKAPQRISNERVKHVTTGGHRGRHRIGQRKKSHDHEIKFGANWVLSIAVQADPTGATILDPDSASSAALFIAGHVDRLASDYISDESDVYTEKQQEAKSATTNSMAQQSILLPFAADTSYESLSALLQLLRWAASMETTEKTVKSENNGDFAGGSFLGGQERMALTLSCLRILQLNLKKSLNVSQSGNVNPSSVSVDLFKQIHELLDSLAGLKEGNSDTQSSGSYSLSAIESAISHEAACALKMGFGLFYPTGTSRCSLLWEVLGECKVHTPSMRTTFLSDQLCTDSIMTEIFRSLPSHGLLTVQNERIEDAHKERPTEKDIFDIQDLMIALLKRSSTEAIKLLDNEAFADLTQEPDCFLRLLHVLQMHYFSIAHRCAMRKTQENETGDSKDPTSQMMNSLLKYVDALMAESLIVLKKLHKGSRQHDEIITWRLNGSFFHTLLPSAIECLSILLQPAPIQSSVVPYATDNLLLVERILPNLHVMLKMLDEVSWKMHSAVDAGNQARDEAAPSYQLACTDQGRNWFIDLGNACAVLCGKLCCELLHPTRLEPGDVSQRGSFEAQVVSEGRILRENHISCVAKASSISRILEWERMGVFEVEDELVGCESDSSIGDSRLEKQRFLLQLCEDNLSKAVSFWTWIAGKLSPVAAFTDAEQRLMTMVVCVSSWHLDLSAELRSVYNIYDQNSTATDSIELLGGIWKVLSILIHEGTKISWACRSIDLEAMEKATKASQLLLSLEPNSALVPAILRRVQHKTPICESTGSSLSDMLVFLTKPVDMSSIQCSLDMKELNAALLRTGVCILHDLLRKLTTSSTKSCLLDEFVALTCAVNRANLTPVVSKQSFILRDTIDQHIDKAIENLFIRLARIVSSEDASFELKKKALITWVVPISATKRGVSSVVDLIAKSGIMGTLVELLLDEANMLDAHSDINATQPMTLDNQNETRKPTKVAPVKALLFDQTCVQVISVLAWEAFSAIVVQLSKSSHFVEHRSNILLRSAGPSCHEREPLTPRNASMSPRRRLTLPKKMVISSIDEIIEQMVDGLFLMLKGAKDRLNVLDISSREYEMLARSVEKSGRAESQVFLFGSPIQISHPSSHDIAIPKSNDIEGNASLTLMFWIFVEHTGAVVSKETPREIHSKDSSVRLVAFISHSSNSAEPGDTGRDASFTVFTRDVFPGHVSIGISMKFDGDTSESWRSILVDGQLPRGKWVQLVFGFHEEGPEHLQIFVGAKQSTINNVQQSGDLCKSFSLEFLRKATSWTRVTVGGNTDIDTFSTAPETSRLSVLPKKSPHVFGAVLDDVVITRGVITEEIIVRMQRNGPILFRLKQQHIAESHCANILRLLCQLVDSEDPSNEVSSVLLPSSDRWITLFTHILLTSCHDHGLAQVYLCYLLQNVLPRAVPPPGCDVNTLSQNLFGAHQIKTTSVEELLVELNGQSRLPSTSAIRRQNESLYRVMQQHGMLSGKYRGRILSDNGQSSEDALILKRTATLHYAAAIQLFQKLCNSPLWRSQMDQFIGSATTIFQSGEALKSAIQSEENNAFEFSDVAAVVSTLAGYSEEVVNGHRAFVQDAAMLPTPIQSCVSPFASVIHLDESSTDQVAAIRSLFTTMLKEETQYTLFLPARKEILERCHNDIAAVSTFDRRIGDVVQQRTRVLRVVMTSLLREKETAVTANTWHHLLLGDAAVCANLLRIASSNTKECILSLLGPDAKTAMKLRRLRFVVKELLGGSKHHHHALSPVSVAELETLQWRLWEETATGALSAARFSWWQQSSENKGKLALDVVGGDVELSDLKVKALEHFPTVRLAQANICANSGLWYFEVVVLTDGLMQIGYIEGDFIADPLQGQGVGDHANSWAFDGFRCKKWNVNSYDYGEQWKTGDVVGVLLDTERLDISYFLNGKCLGVAFSGISITATSRMCPAASLNVHQSAEFNFGTLPTTSSIEEASNVGGFKHLPVLDNEDQTRLRPVVMALHITSADGTANLHTAEKEKKNDASEGWDISSSDSDTDGEITLEGSDSLPGISRDGRETRTADPKYEESEQRRRDLVEGLTGLGFPLEWATQCATEARLPMDETGAVAWILEQMEKVGLDGKASRLPSSASGDDDGVECLSLHTALLRARMQLPNLVTSHSTDDVVGGLTTDTSIPVETLDIRDDELRDNVISNVSTLYQLSTSALDQHNAAAINAFIEADKDAQQSDDAADEAFQPGHFWRKQTSISSELYSLSDEVDDLPPLRIVVDTALFVAYSRQILTTLLLISSSEQEQGAAYEMIRLFLASEESSACLHQFIRIVIGLEVTDAAFCVHAKVDSGRSLELQKGVAALLRYEVRLESSSADEASPLLRFFFQEMMRQCERGVGFTHGKPGVKSASTLPQAAAAWFSWVSGVVIGFVEGQVSSSDGREETQLPDSVAAAFSSTEFLEKLVAIASTSSSAKAWQHVAFRLIARILCGLQAGRRSSAFYASAQLPHLTELLALRCRREMHNRVFFSDVTTTLFALLARSAASLSRDFDLDERRYSENQHANLRVSNYSSTHVTISWNQAPKADDLMDETIEATAVTDSGIVFLHVTRCGPHFPGSKDPVNTALKALPLKGTFTIRNLLPDTQYLIRVSPSQSADETSTSTTDTLNDADSVQGAQVLVQTPPDPVFELDKETIGKDLVVLKRNLTAKNTVNKKWHSVRASVAFEEGVHTWHVRLDTCVSKNIFIGVCTADASMENYIGSDAYGYGFLANKAVWHNKAKLHTYGEIFKQGDIIQVTLDCDAKTLAFSRNGEYLGIAASGMRAGTSRSTVSTANDGNCKWYPAFSMYNKDDKVTLIPPSATSTSAMKEGRPQNASTIEAIEAMQDVLAYQSHLAGESGHLELFEATFKEFDGWSRGQILFREISLGHVVGIDKSKSATGKYGLEYGDSVFTSKGQCNVLGEYRHELWYEVDEAGSPSLFGVPTSQLASWSLSTCRDMVGSPDEYPIHRYRKFKMEVENNTITEADSIGEQQNSPADTSDEVFSFDSFVNAQTQWSKNSISAAEADTKLIAQLDAIGMSQASSALSLSFADISTTLLLEEKYEVDENCVDNGSNQILARIGLLLYVNRRLYSVVRLAMPRYLFATSLEMSESLEPKKLYSSRWMNHSEYHQVSPVAALLNSPHWALDDPSAFSWMPSLAARLLFSSQKEKLIEEELRQTKTTSRTFDTLQEPSDADEVDTDLPVIKIGYPALRPVPFWECNSALLKNKKTYRLPLSTKSSVFVQLSKQLADQDGRQWRRESSQPFEAIPISHAFQVQIEKPLNEACGDVKEKNTQQADEDEEEDQELEQPSAKQTTQYLNIFENVVREIQSPVFPLFAPVQSPDGMAEGDDRRSLHLDVNLELFSPSALAYSHVQSSQLFLWYFCFGQVMGIAWRSKLLLPLQYISKHFWEELVSPASDNGCGSREAAIRAVRDGLFSIVPSRCVALLSGRNPSLRERLSDLDVSYVVRLKHHATYSDSRQRHHDLFWTVVNAFTAVERRMLEQFVNPERRDSTKQVEVIPDTATTSSFILEISDALADGRDHPDSCYPVVVPIGPYSSRLHLPAYSSAQTLRHKLLLAMTNIPFM</sequence>
<dbReference type="Pfam" id="PF25390">
    <property type="entry name" value="WD40_RLD"/>
    <property type="match status" value="1"/>
</dbReference>
<dbReference type="InterPro" id="IPR043136">
    <property type="entry name" value="B30.2/SPRY_sf"/>
</dbReference>
<dbReference type="SMART" id="SM00060">
    <property type="entry name" value="FN3"/>
    <property type="match status" value="1"/>
</dbReference>
<dbReference type="SUPFAM" id="SSF49899">
    <property type="entry name" value="Concanavalin A-like lectins/glucanases"/>
    <property type="match status" value="2"/>
</dbReference>
<dbReference type="PANTHER" id="PTHR22872:SF2">
    <property type="entry name" value="INHIBITOR OF BRUTON TYROSINE KINASE"/>
    <property type="match status" value="1"/>
</dbReference>
<evidence type="ECO:0000259" key="9">
    <source>
        <dbReference type="PROSITE" id="PS50853"/>
    </source>
</evidence>
<keyword evidence="2 4" id="KW-0833">Ubl conjugation pathway</keyword>
<dbReference type="Gene3D" id="2.60.120.920">
    <property type="match status" value="2"/>
</dbReference>
<evidence type="ECO:0008006" key="12">
    <source>
        <dbReference type="Google" id="ProtNLM"/>
    </source>
</evidence>
<dbReference type="InterPro" id="IPR051625">
    <property type="entry name" value="Signaling_Regulatory_Domain"/>
</dbReference>
<evidence type="ECO:0000256" key="6">
    <source>
        <dbReference type="SAM" id="MobiDB-lite"/>
    </source>
</evidence>
<dbReference type="PROSITE" id="PS50853">
    <property type="entry name" value="FN3"/>
    <property type="match status" value="1"/>
</dbReference>
<evidence type="ECO:0000259" key="8">
    <source>
        <dbReference type="PROSITE" id="PS50237"/>
    </source>
</evidence>
<comment type="caution">
    <text evidence="10">The sequence shown here is derived from an EMBL/GenBank/DDBJ whole genome shotgun (WGS) entry which is preliminary data.</text>
</comment>